<accession>A0A6P2DMF7</accession>
<evidence type="ECO:0000256" key="1">
    <source>
        <dbReference type="SAM" id="Phobius"/>
    </source>
</evidence>
<keyword evidence="1" id="KW-0812">Transmembrane</keyword>
<protein>
    <recommendedName>
        <fullName evidence="4">YcxB-like protein domain-containing protein</fullName>
    </recommendedName>
</protein>
<keyword evidence="1" id="KW-1133">Transmembrane helix</keyword>
<keyword evidence="1" id="KW-0472">Membrane</keyword>
<gene>
    <name evidence="2" type="ORF">SOIL9_70760</name>
</gene>
<proteinExistence type="predicted"/>
<dbReference type="AlphaFoldDB" id="A0A6P2DMF7"/>
<dbReference type="EMBL" id="LR593886">
    <property type="protein sequence ID" value="VTS03758.1"/>
    <property type="molecule type" value="Genomic_DNA"/>
</dbReference>
<evidence type="ECO:0008006" key="4">
    <source>
        <dbReference type="Google" id="ProtNLM"/>
    </source>
</evidence>
<organism evidence="2 3">
    <name type="scientific">Gemmata massiliana</name>
    <dbReference type="NCBI Taxonomy" id="1210884"/>
    <lineage>
        <taxon>Bacteria</taxon>
        <taxon>Pseudomonadati</taxon>
        <taxon>Planctomycetota</taxon>
        <taxon>Planctomycetia</taxon>
        <taxon>Gemmatales</taxon>
        <taxon>Gemmataceae</taxon>
        <taxon>Gemmata</taxon>
    </lineage>
</organism>
<reference evidence="2 3" key="1">
    <citation type="submission" date="2019-05" db="EMBL/GenBank/DDBJ databases">
        <authorList>
            <consortium name="Science for Life Laboratories"/>
        </authorList>
    </citation>
    <scope>NUCLEOTIDE SEQUENCE [LARGE SCALE GENOMIC DNA]</scope>
    <source>
        <strain evidence="2">Soil9</strain>
    </source>
</reference>
<sequence>MVPFRLTFTLSRRQRLAVELMPWLPAIAASLGFTIGAAFLATNASPRFLLLLLIPPVVYRGLIAFVFDLVVRGGLPVEVSVDEAHCEIATRGSRRTFALAGIFQVFKAGETWTVLHLDGSVLTIPANAVTREQIDYLRSFTQRAASARVEPQS</sequence>
<feature type="transmembrane region" description="Helical" evidence="1">
    <location>
        <begin position="48"/>
        <end position="71"/>
    </location>
</feature>
<name>A0A6P2DMF7_9BACT</name>
<evidence type="ECO:0000313" key="2">
    <source>
        <dbReference type="EMBL" id="VTS03758.1"/>
    </source>
</evidence>
<keyword evidence="3" id="KW-1185">Reference proteome</keyword>
<dbReference type="RefSeq" id="WP_162673128.1">
    <property type="nucleotide sequence ID" value="NZ_LR593886.1"/>
</dbReference>
<evidence type="ECO:0000313" key="3">
    <source>
        <dbReference type="Proteomes" id="UP000464178"/>
    </source>
</evidence>
<dbReference type="Proteomes" id="UP000464178">
    <property type="component" value="Chromosome"/>
</dbReference>
<dbReference type="KEGG" id="gms:SOIL9_70760"/>
<feature type="transmembrane region" description="Helical" evidence="1">
    <location>
        <begin position="20"/>
        <end position="42"/>
    </location>
</feature>